<dbReference type="Proteomes" id="UP001219389">
    <property type="component" value="Unassembled WGS sequence"/>
</dbReference>
<keyword evidence="2" id="KW-0732">Signal</keyword>
<feature type="chain" id="PRO_5044548600" description="Glycosyl hydrolase family 32" evidence="2">
    <location>
        <begin position="22"/>
        <end position="517"/>
    </location>
</feature>
<dbReference type="Proteomes" id="UP000473905">
    <property type="component" value="Unassembled WGS sequence"/>
</dbReference>
<dbReference type="InterPro" id="IPR023296">
    <property type="entry name" value="Glyco_hydro_beta-prop_sf"/>
</dbReference>
<accession>A0A139KWC2</accession>
<evidence type="ECO:0000256" key="2">
    <source>
        <dbReference type="SAM" id="SignalP"/>
    </source>
</evidence>
<dbReference type="GeneID" id="69479817"/>
<comment type="caution">
    <text evidence="3">The sequence shown here is derived from an EMBL/GenBank/DDBJ whole genome shotgun (WGS) entry which is preliminary data.</text>
</comment>
<evidence type="ECO:0008006" key="6">
    <source>
        <dbReference type="Google" id="ProtNLM"/>
    </source>
</evidence>
<evidence type="ECO:0000313" key="5">
    <source>
        <dbReference type="Proteomes" id="UP000473905"/>
    </source>
</evidence>
<dbReference type="RefSeq" id="WP_015531070.1">
    <property type="nucleotide sequence ID" value="NZ_CAAKNR010000208.1"/>
</dbReference>
<dbReference type="STRING" id="28116.Bovatus_00649"/>
<evidence type="ECO:0000256" key="1">
    <source>
        <dbReference type="SAM" id="MobiDB-lite"/>
    </source>
</evidence>
<dbReference type="Gene3D" id="2.115.10.20">
    <property type="entry name" value="Glycosyl hydrolase domain, family 43"/>
    <property type="match status" value="1"/>
</dbReference>
<gene>
    <name evidence="3" type="ORF">F3D66_04680</name>
    <name evidence="4" type="ORF">PO382_04490</name>
</gene>
<organism evidence="3 5">
    <name type="scientific">Bacteroides ovatus</name>
    <dbReference type="NCBI Taxonomy" id="28116"/>
    <lineage>
        <taxon>Bacteria</taxon>
        <taxon>Pseudomonadati</taxon>
        <taxon>Bacteroidota</taxon>
        <taxon>Bacteroidia</taxon>
        <taxon>Bacteroidales</taxon>
        <taxon>Bacteroidaceae</taxon>
        <taxon>Bacteroides</taxon>
    </lineage>
</organism>
<dbReference type="AlphaFoldDB" id="A0A139KWC2"/>
<dbReference type="EMBL" id="JAQNZF010000004">
    <property type="protein sequence ID" value="MDC2741479.1"/>
    <property type="molecule type" value="Genomic_DNA"/>
</dbReference>
<dbReference type="SUPFAM" id="SSF75005">
    <property type="entry name" value="Arabinanase/levansucrase/invertase"/>
    <property type="match status" value="1"/>
</dbReference>
<dbReference type="EMBL" id="VWKB01000005">
    <property type="protein sequence ID" value="KAA4103230.1"/>
    <property type="molecule type" value="Genomic_DNA"/>
</dbReference>
<sequence>MKKYSLLAVFLLLMCNVSVCGQTGRILFVDTTFIEKTNLQRIHHSPIYYSGNPVLKADKKWELNINGDPYAAPFSGGVWYDEEEHKFKMWYSAGGGKLLGLVTCYAESSDGKVWIKPELDVVPGTNIVDTLEHDCVSVLLDKFEKDRTKRYKMFVVEFNNRFTVSMKLKYSSDGIHWSEPKALSGELYDRCAAYYDPFRKKYVLSLKTINGVYRRSRNYLEHEDPEMLVSLAHRIYDNKSDKFIRYWFNADADDPRHPQFPELRPQIYNHEAMPYEGCILGYFTVWQGPENNVCDSLNIQKRNEVLIGWSKDGFHWNRENKKPFLPVSEDFHAWNAGNVQSTAGSPLIVGDSLYFYVSGRYNSKPKHDSNFATGLAMLRRDGFVSMRAGRKEGYIEIKTQIPANGNYLFVNADVKGTLAVEVLDDNGQPMEGFTKKDCISMKKSDKTKQMISWEKHPGVTSLVGKTVRLKFYLNQADIYAFWISAWQTGESGGYTGGGGPGLSDEGIDTPMDKLKNN</sequence>
<protein>
    <recommendedName>
        <fullName evidence="6">Glycosyl hydrolase family 32</fullName>
    </recommendedName>
</protein>
<name>A0A139KWC2_BACOV</name>
<evidence type="ECO:0000313" key="3">
    <source>
        <dbReference type="EMBL" id="KAA4103230.1"/>
    </source>
</evidence>
<feature type="region of interest" description="Disordered" evidence="1">
    <location>
        <begin position="496"/>
        <end position="517"/>
    </location>
</feature>
<evidence type="ECO:0000313" key="4">
    <source>
        <dbReference type="EMBL" id="MDC2741479.1"/>
    </source>
</evidence>
<proteinExistence type="predicted"/>
<reference evidence="4" key="2">
    <citation type="submission" date="2022-10" db="EMBL/GenBank/DDBJ databases">
        <title>Human gut microbiome strain richness.</title>
        <authorList>
            <person name="Chen-Liaw A."/>
        </authorList>
    </citation>
    <scope>NUCLEOTIDE SEQUENCE</scope>
    <source>
        <strain evidence="4">BSD2780120875st1_E1_BSD2780120875_150330</strain>
    </source>
</reference>
<feature type="signal peptide" evidence="2">
    <location>
        <begin position="1"/>
        <end position="21"/>
    </location>
</feature>
<reference evidence="3 5" key="1">
    <citation type="journal article" date="2019" name="Nat. Med.">
        <title>A library of human gut bacterial isolates paired with longitudinal multiomics data enables mechanistic microbiome research.</title>
        <authorList>
            <person name="Poyet M."/>
            <person name="Groussin M."/>
            <person name="Gibbons S.M."/>
            <person name="Avila-Pacheco J."/>
            <person name="Jiang X."/>
            <person name="Kearney S.M."/>
            <person name="Perrotta A.R."/>
            <person name="Berdy B."/>
            <person name="Zhao S."/>
            <person name="Lieberman T.D."/>
            <person name="Swanson P.K."/>
            <person name="Smith M."/>
            <person name="Roesemann S."/>
            <person name="Alexander J.E."/>
            <person name="Rich S.A."/>
            <person name="Livny J."/>
            <person name="Vlamakis H."/>
            <person name="Clish C."/>
            <person name="Bullock K."/>
            <person name="Deik A."/>
            <person name="Scott J."/>
            <person name="Pierce K.A."/>
            <person name="Xavier R.J."/>
            <person name="Alm E.J."/>
        </authorList>
    </citation>
    <scope>NUCLEOTIDE SEQUENCE [LARGE SCALE GENOMIC DNA]</scope>
    <source>
        <strain evidence="3 5">BIOML-A134</strain>
    </source>
</reference>
<keyword evidence="5" id="KW-1185">Reference proteome</keyword>